<organism evidence="1 2">
    <name type="scientific">Camellia lanceoleosa</name>
    <dbReference type="NCBI Taxonomy" id="1840588"/>
    <lineage>
        <taxon>Eukaryota</taxon>
        <taxon>Viridiplantae</taxon>
        <taxon>Streptophyta</taxon>
        <taxon>Embryophyta</taxon>
        <taxon>Tracheophyta</taxon>
        <taxon>Spermatophyta</taxon>
        <taxon>Magnoliopsida</taxon>
        <taxon>eudicotyledons</taxon>
        <taxon>Gunneridae</taxon>
        <taxon>Pentapetalae</taxon>
        <taxon>asterids</taxon>
        <taxon>Ericales</taxon>
        <taxon>Theaceae</taxon>
        <taxon>Camellia</taxon>
    </lineage>
</organism>
<keyword evidence="2" id="KW-1185">Reference proteome</keyword>
<comment type="caution">
    <text evidence="1">The sequence shown here is derived from an EMBL/GenBank/DDBJ whole genome shotgun (WGS) entry which is preliminary data.</text>
</comment>
<sequence length="127" mass="14185">MRSEESDWVVVPMLSNGNFMMRTVIERRSSRPTRSFAISTVDARWPMPGDGMNTSCALLILIGLFCFLKPEVTVPNLIKLGTGLVKNVGSANNAQVQGMEMKEALKCAMEKTEQTLNLLKEIDIRKH</sequence>
<evidence type="ECO:0000313" key="1">
    <source>
        <dbReference type="EMBL" id="KAI8009551.1"/>
    </source>
</evidence>
<dbReference type="EMBL" id="CM045762">
    <property type="protein sequence ID" value="KAI8009551.1"/>
    <property type="molecule type" value="Genomic_DNA"/>
</dbReference>
<proteinExistence type="predicted"/>
<dbReference type="Proteomes" id="UP001060215">
    <property type="component" value="Chromosome 5"/>
</dbReference>
<gene>
    <name evidence="1" type="ORF">LOK49_LG06G02100</name>
</gene>
<name>A0ACC0HCE5_9ERIC</name>
<protein>
    <submittedName>
        <fullName evidence="1">Uncharacterized protein</fullName>
    </submittedName>
</protein>
<reference evidence="1 2" key="1">
    <citation type="journal article" date="2022" name="Plant J.">
        <title>Chromosome-level genome of Camellia lanceoleosa provides a valuable resource for understanding genome evolution and self-incompatibility.</title>
        <authorList>
            <person name="Gong W."/>
            <person name="Xiao S."/>
            <person name="Wang L."/>
            <person name="Liao Z."/>
            <person name="Chang Y."/>
            <person name="Mo W."/>
            <person name="Hu G."/>
            <person name="Li W."/>
            <person name="Zhao G."/>
            <person name="Zhu H."/>
            <person name="Hu X."/>
            <person name="Ji K."/>
            <person name="Xiang X."/>
            <person name="Song Q."/>
            <person name="Yuan D."/>
            <person name="Jin S."/>
            <person name="Zhang L."/>
        </authorList>
    </citation>
    <scope>NUCLEOTIDE SEQUENCE [LARGE SCALE GENOMIC DNA]</scope>
    <source>
        <strain evidence="1">SQ_2022a</strain>
    </source>
</reference>
<accession>A0ACC0HCE5</accession>
<evidence type="ECO:0000313" key="2">
    <source>
        <dbReference type="Proteomes" id="UP001060215"/>
    </source>
</evidence>